<feature type="site" description="Transition state stabilizer" evidence="10">
    <location>
        <position position="87"/>
    </location>
</feature>
<comment type="similarity">
    <text evidence="2 10 11">Belongs to the peptidase C12 family.</text>
</comment>
<dbReference type="PANTHER" id="PTHR10589:SF17">
    <property type="entry name" value="UBIQUITIN CARBOXYL-TERMINAL HYDROLASE"/>
    <property type="match status" value="1"/>
</dbReference>
<evidence type="ECO:0000256" key="10">
    <source>
        <dbReference type="PROSITE-ProRule" id="PRU01393"/>
    </source>
</evidence>
<evidence type="ECO:0000313" key="14">
    <source>
        <dbReference type="Proteomes" id="UP000594454"/>
    </source>
</evidence>
<dbReference type="GO" id="GO:0004843">
    <property type="term" value="F:cysteine-type deubiquitinase activity"/>
    <property type="evidence" value="ECO:0007669"/>
    <property type="project" value="UniProtKB-UniRule"/>
</dbReference>
<evidence type="ECO:0000313" key="13">
    <source>
        <dbReference type="EMBL" id="CAD7083982.1"/>
    </source>
</evidence>
<dbReference type="GO" id="GO:0006511">
    <property type="term" value="P:ubiquitin-dependent protein catabolic process"/>
    <property type="evidence" value="ECO:0007669"/>
    <property type="project" value="UniProtKB-UniRule"/>
</dbReference>
<keyword evidence="5 10" id="KW-0833">Ubl conjugation pathway</keyword>
<dbReference type="Pfam" id="PF01088">
    <property type="entry name" value="Peptidase_C12"/>
    <property type="match status" value="2"/>
</dbReference>
<protein>
    <recommendedName>
        <fullName evidence="9 11">Ubiquitin carboxyl-terminal hydrolase</fullName>
        <ecNumber evidence="3 11">3.4.19.12</ecNumber>
    </recommendedName>
</protein>
<dbReference type="InterPro" id="IPR057254">
    <property type="entry name" value="UCH_AS"/>
</dbReference>
<evidence type="ECO:0000256" key="5">
    <source>
        <dbReference type="ARBA" id="ARBA00022786"/>
    </source>
</evidence>
<dbReference type="FunCoup" id="A0A7R8UNC7">
    <property type="interactions" value="693"/>
</dbReference>
<dbReference type="SUPFAM" id="SSF54001">
    <property type="entry name" value="Cysteine proteinases"/>
    <property type="match status" value="2"/>
</dbReference>
<dbReference type="InterPro" id="IPR038765">
    <property type="entry name" value="Papain-like_cys_pep_sf"/>
</dbReference>
<feature type="active site" description="Proton donor" evidence="10">
    <location>
        <position position="165"/>
    </location>
</feature>
<dbReference type="OrthoDB" id="427186at2759"/>
<dbReference type="GO" id="GO:0016579">
    <property type="term" value="P:protein deubiquitination"/>
    <property type="evidence" value="ECO:0007669"/>
    <property type="project" value="TreeGrafter"/>
</dbReference>
<evidence type="ECO:0000256" key="6">
    <source>
        <dbReference type="ARBA" id="ARBA00022801"/>
    </source>
</evidence>
<evidence type="ECO:0000259" key="12">
    <source>
        <dbReference type="PROSITE" id="PS52048"/>
    </source>
</evidence>
<dbReference type="InterPro" id="IPR001578">
    <property type="entry name" value="Peptidase_C12_UCH"/>
</dbReference>
<dbReference type="Proteomes" id="UP000594454">
    <property type="component" value="Chromosome 3"/>
</dbReference>
<dbReference type="EC" id="3.4.19.12" evidence="3 11"/>
<evidence type="ECO:0000256" key="11">
    <source>
        <dbReference type="RuleBase" id="RU361215"/>
    </source>
</evidence>
<proteinExistence type="inferred from homology"/>
<keyword evidence="14" id="KW-1185">Reference proteome</keyword>
<dbReference type="InParanoid" id="A0A7R8UNC7"/>
<comment type="catalytic activity">
    <reaction evidence="1 10 11">
        <text>Thiol-dependent hydrolysis of ester, thioester, amide, peptide and isopeptide bonds formed by the C-terminal Gly of ubiquitin (a 76-residue protein attached to proteins as an intracellular targeting signal).</text>
        <dbReference type="EC" id="3.4.19.12"/>
    </reaction>
</comment>
<organism evidence="13 14">
    <name type="scientific">Hermetia illucens</name>
    <name type="common">Black soldier fly</name>
    <dbReference type="NCBI Taxonomy" id="343691"/>
    <lineage>
        <taxon>Eukaryota</taxon>
        <taxon>Metazoa</taxon>
        <taxon>Ecdysozoa</taxon>
        <taxon>Arthropoda</taxon>
        <taxon>Hexapoda</taxon>
        <taxon>Insecta</taxon>
        <taxon>Pterygota</taxon>
        <taxon>Neoptera</taxon>
        <taxon>Endopterygota</taxon>
        <taxon>Diptera</taxon>
        <taxon>Brachycera</taxon>
        <taxon>Stratiomyomorpha</taxon>
        <taxon>Stratiomyidae</taxon>
        <taxon>Hermetiinae</taxon>
        <taxon>Hermetia</taxon>
    </lineage>
</organism>
<dbReference type="PANTHER" id="PTHR10589">
    <property type="entry name" value="UBIQUITIN CARBOXYL-TERMINAL HYDROLASE"/>
    <property type="match status" value="1"/>
</dbReference>
<accession>A0A7R8UNC7</accession>
<feature type="domain" description="UCH catalytic" evidence="12">
    <location>
        <begin position="3"/>
        <end position="225"/>
    </location>
</feature>
<sequence length="349" mass="39260">MTTWLPMESNPDVMSSYIHKLGVSKDWSLIDVVGLDEELLEWVPKPVKALILLFPCSEAYEKYRDAEDEKLKQNPPKYPDDLFYMKQCVHNACGTIALVHSLANNKDVLLKGEGILQNYLQKAEPLTHEERGRKLEADEAFTIAHQEVAQQGQTTVNLDDEVDHHFIALVNKGGHIYELDGERSGPVDHGETSEDNFLKDAARVCKEFMARDPDEMRFTVIALVPTLDYIPIEEGILQNYLKAATSLSPEERGRTLEADEAFTTAHHELAQQGQTAANPDEGANHHFVALINKDGHLFELDGRKSAPVDHGETSEGKFLNDAARVCKEFMERDPDEVRFTVIALVPKQE</sequence>
<dbReference type="FunFam" id="3.40.532.10:FF:000006">
    <property type="entry name" value="Ubiquitin carboxyl-terminal hydrolase"/>
    <property type="match status" value="1"/>
</dbReference>
<dbReference type="CDD" id="cd09616">
    <property type="entry name" value="Peptidase_C12_UCH_L1_L3"/>
    <property type="match status" value="1"/>
</dbReference>
<gene>
    <name evidence="13" type="ORF">HERILL_LOCUS6903</name>
</gene>
<dbReference type="Gene3D" id="3.40.532.10">
    <property type="entry name" value="Peptidase C12, ubiquitin carboxyl-terminal hydrolase"/>
    <property type="match status" value="2"/>
</dbReference>
<evidence type="ECO:0000256" key="1">
    <source>
        <dbReference type="ARBA" id="ARBA00000707"/>
    </source>
</evidence>
<dbReference type="GO" id="GO:0005737">
    <property type="term" value="C:cytoplasm"/>
    <property type="evidence" value="ECO:0007669"/>
    <property type="project" value="TreeGrafter"/>
</dbReference>
<evidence type="ECO:0000256" key="4">
    <source>
        <dbReference type="ARBA" id="ARBA00022670"/>
    </source>
</evidence>
<feature type="domain" description="UCH catalytic" evidence="12">
    <location>
        <begin position="221"/>
        <end position="346"/>
    </location>
</feature>
<dbReference type="EMBL" id="LR899011">
    <property type="protein sequence ID" value="CAD7083982.1"/>
    <property type="molecule type" value="Genomic_DNA"/>
</dbReference>
<dbReference type="PROSITE" id="PS52048">
    <property type="entry name" value="UCH_DOMAIN"/>
    <property type="match status" value="2"/>
</dbReference>
<evidence type="ECO:0000256" key="3">
    <source>
        <dbReference type="ARBA" id="ARBA00012759"/>
    </source>
</evidence>
<name>A0A7R8UNC7_HERIL</name>
<dbReference type="AlphaFoldDB" id="A0A7R8UNC7"/>
<feature type="site" description="Important for enzyme activity" evidence="10">
    <location>
        <position position="180"/>
    </location>
</feature>
<keyword evidence="4 10" id="KW-0645">Protease</keyword>
<dbReference type="PRINTS" id="PR00707">
    <property type="entry name" value="UBCTHYDRLASE"/>
</dbReference>
<keyword evidence="6 10" id="KW-0378">Hydrolase</keyword>
<feature type="active site" description="Nucleophile" evidence="10">
    <location>
        <position position="93"/>
    </location>
</feature>
<comment type="caution">
    <text evidence="10">Lacks conserved residue(s) required for the propagation of feature annotation.</text>
</comment>
<evidence type="ECO:0000256" key="7">
    <source>
        <dbReference type="ARBA" id="ARBA00022807"/>
    </source>
</evidence>
<reference evidence="13 14" key="1">
    <citation type="submission" date="2020-11" db="EMBL/GenBank/DDBJ databases">
        <authorList>
            <person name="Wallbank WR R."/>
            <person name="Pardo Diaz C."/>
            <person name="Kozak K."/>
            <person name="Martin S."/>
            <person name="Jiggins C."/>
            <person name="Moest M."/>
            <person name="Warren A I."/>
            <person name="Generalovic N T."/>
            <person name="Byers J.R.P. K."/>
            <person name="Montejo-Kovacevich G."/>
            <person name="Yen C E."/>
        </authorList>
    </citation>
    <scope>NUCLEOTIDE SEQUENCE [LARGE SCALE GENOMIC DNA]</scope>
</reference>
<evidence type="ECO:0000256" key="8">
    <source>
        <dbReference type="ARBA" id="ARBA00055560"/>
    </source>
</evidence>
<evidence type="ECO:0000256" key="2">
    <source>
        <dbReference type="ARBA" id="ARBA00009326"/>
    </source>
</evidence>
<comment type="function">
    <text evidence="8">Ubiquitin-protein hydrolase is involved both in the processing of ubiquitin precursors and of ubiquitinated proteins. This enzyme is a thiol protease that recognizes and hydrolyzes a peptide bond at the C-terminal glycine of ubiquitin.</text>
</comment>
<dbReference type="InterPro" id="IPR036959">
    <property type="entry name" value="Peptidase_C12_UCH_sf"/>
</dbReference>
<evidence type="ECO:0000256" key="9">
    <source>
        <dbReference type="ARBA" id="ARBA00073226"/>
    </source>
</evidence>
<dbReference type="PROSITE" id="PS00140">
    <property type="entry name" value="UCH_1"/>
    <property type="match status" value="1"/>
</dbReference>
<keyword evidence="7 10" id="KW-0788">Thiol protease</keyword>